<protein>
    <submittedName>
        <fullName evidence="9">Carbohydrate ABC transporter permease</fullName>
    </submittedName>
</protein>
<dbReference type="PANTHER" id="PTHR43744:SF9">
    <property type="entry name" value="POLYGALACTURONAN_RHAMNOGALACTURONAN TRANSPORT SYSTEM PERMEASE PROTEIN YTCP"/>
    <property type="match status" value="1"/>
</dbReference>
<evidence type="ECO:0000256" key="4">
    <source>
        <dbReference type="ARBA" id="ARBA00022692"/>
    </source>
</evidence>
<dbReference type="GO" id="GO:0055085">
    <property type="term" value="P:transmembrane transport"/>
    <property type="evidence" value="ECO:0007669"/>
    <property type="project" value="InterPro"/>
</dbReference>
<keyword evidence="5 7" id="KW-1133">Transmembrane helix</keyword>
<reference evidence="9" key="2">
    <citation type="journal article" date="2021" name="PeerJ">
        <title>Extensive microbial diversity within the chicken gut microbiome revealed by metagenomics and culture.</title>
        <authorList>
            <person name="Gilroy R."/>
            <person name="Ravi A."/>
            <person name="Getino M."/>
            <person name="Pursley I."/>
            <person name="Horton D.L."/>
            <person name="Alikhan N.F."/>
            <person name="Baker D."/>
            <person name="Gharbi K."/>
            <person name="Hall N."/>
            <person name="Watson M."/>
            <person name="Adriaenssens E.M."/>
            <person name="Foster-Nyarko E."/>
            <person name="Jarju S."/>
            <person name="Secka A."/>
            <person name="Antonio M."/>
            <person name="Oren A."/>
            <person name="Chaudhuri R.R."/>
            <person name="La Ragione R."/>
            <person name="Hildebrand F."/>
            <person name="Pallen M.J."/>
        </authorList>
    </citation>
    <scope>NUCLEOTIDE SEQUENCE</scope>
    <source>
        <strain evidence="9">ChiSjej1B19-7085</strain>
    </source>
</reference>
<evidence type="ECO:0000313" key="10">
    <source>
        <dbReference type="Proteomes" id="UP000886785"/>
    </source>
</evidence>
<dbReference type="SUPFAM" id="SSF161098">
    <property type="entry name" value="MetI-like"/>
    <property type="match status" value="1"/>
</dbReference>
<keyword evidence="4 7" id="KW-0812">Transmembrane</keyword>
<evidence type="ECO:0000256" key="7">
    <source>
        <dbReference type="RuleBase" id="RU363032"/>
    </source>
</evidence>
<dbReference type="Pfam" id="PF00528">
    <property type="entry name" value="BPD_transp_1"/>
    <property type="match status" value="1"/>
</dbReference>
<dbReference type="Proteomes" id="UP000886785">
    <property type="component" value="Unassembled WGS sequence"/>
</dbReference>
<feature type="transmembrane region" description="Helical" evidence="7">
    <location>
        <begin position="256"/>
        <end position="275"/>
    </location>
</feature>
<reference evidence="9" key="1">
    <citation type="submission" date="2020-10" db="EMBL/GenBank/DDBJ databases">
        <authorList>
            <person name="Gilroy R."/>
        </authorList>
    </citation>
    <scope>NUCLEOTIDE SEQUENCE</scope>
    <source>
        <strain evidence="9">ChiSjej1B19-7085</strain>
    </source>
</reference>
<feature type="transmembrane region" description="Helical" evidence="7">
    <location>
        <begin position="181"/>
        <end position="203"/>
    </location>
</feature>
<keyword evidence="2 7" id="KW-0813">Transport</keyword>
<name>A0A9D1DQ34_9FIRM</name>
<dbReference type="Gene3D" id="1.10.3720.10">
    <property type="entry name" value="MetI-like"/>
    <property type="match status" value="1"/>
</dbReference>
<evidence type="ECO:0000259" key="8">
    <source>
        <dbReference type="PROSITE" id="PS50928"/>
    </source>
</evidence>
<comment type="similarity">
    <text evidence="7">Belongs to the binding-protein-dependent transport system permease family.</text>
</comment>
<gene>
    <name evidence="9" type="ORF">IAA54_04645</name>
</gene>
<comment type="subcellular location">
    <subcellularLocation>
        <location evidence="1 7">Cell membrane</location>
        <topology evidence="1 7">Multi-pass membrane protein</topology>
    </subcellularLocation>
</comment>
<organism evidence="9 10">
    <name type="scientific">Candidatus Gallacutalibacter pullicola</name>
    <dbReference type="NCBI Taxonomy" id="2840830"/>
    <lineage>
        <taxon>Bacteria</taxon>
        <taxon>Bacillati</taxon>
        <taxon>Bacillota</taxon>
        <taxon>Clostridia</taxon>
        <taxon>Eubacteriales</taxon>
        <taxon>Candidatus Gallacutalibacter</taxon>
    </lineage>
</organism>
<evidence type="ECO:0000256" key="1">
    <source>
        <dbReference type="ARBA" id="ARBA00004651"/>
    </source>
</evidence>
<feature type="domain" description="ABC transmembrane type-1" evidence="8">
    <location>
        <begin position="73"/>
        <end position="275"/>
    </location>
</feature>
<keyword evidence="6 7" id="KW-0472">Membrane</keyword>
<feature type="transmembrane region" description="Helical" evidence="7">
    <location>
        <begin position="108"/>
        <end position="130"/>
    </location>
</feature>
<proteinExistence type="inferred from homology"/>
<evidence type="ECO:0000313" key="9">
    <source>
        <dbReference type="EMBL" id="HIR56936.1"/>
    </source>
</evidence>
<dbReference type="PANTHER" id="PTHR43744">
    <property type="entry name" value="ABC TRANSPORTER PERMEASE PROTEIN MG189-RELATED-RELATED"/>
    <property type="match status" value="1"/>
</dbReference>
<accession>A0A9D1DQ34</accession>
<sequence length="290" mass="32218">MKSTRGEKIFYIVNNIVLALVALTCLLPLIYIISVSLSSSSAVMSGKVFLWPVEFSLESYDLIFRGTPILRGLLNSVIITVVGVVLSMVFTILAAYPLSKSYLYARKAFTMLMIFTMLFGGGLIPSYLVVKSLGLIDSYWSLWLPGLVSTYNMIVMRTFFTNIPSELEDAARMDGCGELRLVAQIFLPLSLPCVATLSLFYAVSYWNMFRNVLIYINSTAQHNLAVMVNNMIQNQTLLDPNFMQAEDISQATPQGVQTAGVMVMVVPIILVYPFLQKYFVKGVMIGSVKG</sequence>
<evidence type="ECO:0000256" key="3">
    <source>
        <dbReference type="ARBA" id="ARBA00022475"/>
    </source>
</evidence>
<evidence type="ECO:0000256" key="2">
    <source>
        <dbReference type="ARBA" id="ARBA00022448"/>
    </source>
</evidence>
<dbReference type="InterPro" id="IPR000515">
    <property type="entry name" value="MetI-like"/>
</dbReference>
<comment type="caution">
    <text evidence="9">The sequence shown here is derived from an EMBL/GenBank/DDBJ whole genome shotgun (WGS) entry which is preliminary data.</text>
</comment>
<dbReference type="AlphaFoldDB" id="A0A9D1DQ34"/>
<keyword evidence="3" id="KW-1003">Cell membrane</keyword>
<dbReference type="CDD" id="cd06261">
    <property type="entry name" value="TM_PBP2"/>
    <property type="match status" value="1"/>
</dbReference>
<dbReference type="PROSITE" id="PS50928">
    <property type="entry name" value="ABC_TM1"/>
    <property type="match status" value="1"/>
</dbReference>
<evidence type="ECO:0000256" key="5">
    <source>
        <dbReference type="ARBA" id="ARBA00022989"/>
    </source>
</evidence>
<dbReference type="InterPro" id="IPR035906">
    <property type="entry name" value="MetI-like_sf"/>
</dbReference>
<dbReference type="GO" id="GO:0005886">
    <property type="term" value="C:plasma membrane"/>
    <property type="evidence" value="ECO:0007669"/>
    <property type="project" value="UniProtKB-SubCell"/>
</dbReference>
<feature type="transmembrane region" description="Helical" evidence="7">
    <location>
        <begin position="73"/>
        <end position="96"/>
    </location>
</feature>
<evidence type="ECO:0000256" key="6">
    <source>
        <dbReference type="ARBA" id="ARBA00023136"/>
    </source>
</evidence>
<dbReference type="EMBL" id="DVHF01000050">
    <property type="protein sequence ID" value="HIR56936.1"/>
    <property type="molecule type" value="Genomic_DNA"/>
</dbReference>
<feature type="transmembrane region" description="Helical" evidence="7">
    <location>
        <begin position="12"/>
        <end position="34"/>
    </location>
</feature>
<feature type="transmembrane region" description="Helical" evidence="7">
    <location>
        <begin position="142"/>
        <end position="160"/>
    </location>
</feature>